<reference evidence="2" key="1">
    <citation type="journal article" date="2010" name="Nature">
        <title>The Dynamic genome of Hydra.</title>
        <authorList>
            <person name="Chapman J.A."/>
            <person name="Kirkness E.F."/>
            <person name="Simakov O."/>
            <person name="Hampson S.E."/>
            <person name="Mitros T."/>
            <person name="Weinmaier T."/>
            <person name="Rattei T."/>
            <person name="Balasubramanian P.G."/>
            <person name="Borman J."/>
            <person name="Busam D."/>
            <person name="Disbennett K."/>
            <person name="Pfannkoch C."/>
            <person name="Sumin N."/>
            <person name="Sutton G."/>
            <person name="Viswanathan L."/>
            <person name="Walenz B."/>
            <person name="Goodstein D.M."/>
            <person name="Hellsten U."/>
            <person name="Kawashima T."/>
            <person name="Prochnik S.E."/>
            <person name="Putnam N.H."/>
            <person name="Shu S."/>
            <person name="Blumberg B."/>
            <person name="Dana C.E."/>
            <person name="Gee L."/>
            <person name="Kibler D.F."/>
            <person name="Law L."/>
            <person name="Lindgens D."/>
            <person name="Martinez D.E."/>
            <person name="Peng J."/>
            <person name="Wigge P.A."/>
            <person name="Bertulat B."/>
            <person name="Guder C."/>
            <person name="Nakamura Y."/>
            <person name="Ozbek S."/>
            <person name="Watanabe H."/>
            <person name="Khalturin K."/>
            <person name="Hemmrich G."/>
            <person name="Franke A."/>
            <person name="Augustin R."/>
            <person name="Fraune S."/>
            <person name="Hayakawa E."/>
            <person name="Hayakawa S."/>
            <person name="Hirose M."/>
            <person name="Hwang J."/>
            <person name="Ikeo K."/>
            <person name="Nishimiya-Fujisawa C."/>
            <person name="Ogura A."/>
            <person name="Takahashi T."/>
            <person name="Steinmetz P.R."/>
            <person name="Zhang X."/>
            <person name="Aufschnaiter R."/>
            <person name="Eder M.K."/>
            <person name="Gorny A.K."/>
            <person name="Salvenmoser W."/>
            <person name="Heimberg A.M."/>
            <person name="Wheeler B.M."/>
            <person name="Peterson K.J."/>
            <person name="Boettger A."/>
            <person name="Tischler P."/>
            <person name="Wolf A."/>
            <person name="Gojobori T."/>
            <person name="Remington K.A."/>
            <person name="Strausberg R.L."/>
            <person name="Venter J."/>
            <person name="Technau U."/>
            <person name="Hobmayer B."/>
            <person name="Bosch T.C."/>
            <person name="Holstein T.W."/>
            <person name="Fujisawa T."/>
            <person name="Bode H.R."/>
            <person name="David C.N."/>
            <person name="Rokhsar D.S."/>
            <person name="Steele R.E."/>
        </authorList>
    </citation>
    <scope>NUCLEOTIDE SEQUENCE</scope>
</reference>
<accession>C9YCJ5</accession>
<evidence type="ECO:0000259" key="1">
    <source>
        <dbReference type="Pfam" id="PF00117"/>
    </source>
</evidence>
<dbReference type="EMBL" id="FN543105">
    <property type="protein sequence ID" value="CBA30576.1"/>
    <property type="molecule type" value="Genomic_DNA"/>
</dbReference>
<evidence type="ECO:0000313" key="2">
    <source>
        <dbReference type="EMBL" id="CBA30576.1"/>
    </source>
</evidence>
<sequence length="242" mass="26878">MKLGNIQSMKLCILDNDTIDEALIPVYGNYGAMLEKVLRDAGAADWTMNRFSTPHGEYPANFADYDAVLLTGSKADSFSDEPWVVELRRRVTELLSTDIKLLGVCFGHQLIALCMGAKVGRAPQGWVTGRNTYQWHAEDLVDNNRDGFALLASHQDQVLELPEGARLLASSDRCPIAAYSKGKEVLCIQPHPEFVEDYSAYLLNKRRALLGDEHYASSMESLQYGHEGADFAKVMVAFVESN</sequence>
<dbReference type="PANTHER" id="PTHR42695:SF5">
    <property type="entry name" value="GLUTAMINE AMIDOTRANSFERASE YLR126C-RELATED"/>
    <property type="match status" value="1"/>
</dbReference>
<dbReference type="InterPro" id="IPR044992">
    <property type="entry name" value="ChyE-like"/>
</dbReference>
<dbReference type="GO" id="GO:0005829">
    <property type="term" value="C:cytosol"/>
    <property type="evidence" value="ECO:0007669"/>
    <property type="project" value="TreeGrafter"/>
</dbReference>
<dbReference type="AlphaFoldDB" id="C9YCJ5"/>
<keyword evidence="2" id="KW-0436">Ligase</keyword>
<gene>
    <name evidence="2" type="ORF">Csp_C24240</name>
</gene>
<dbReference type="Pfam" id="PF00117">
    <property type="entry name" value="GATase"/>
    <property type="match status" value="1"/>
</dbReference>
<organism evidence="2">
    <name type="scientific">Curvibacter symbiont subsp. Hydra magnipapillata</name>
    <dbReference type="NCBI Taxonomy" id="667019"/>
    <lineage>
        <taxon>Bacteria</taxon>
        <taxon>Pseudomonadati</taxon>
        <taxon>Pseudomonadota</taxon>
        <taxon>Betaproteobacteria</taxon>
        <taxon>Burkholderiales</taxon>
        <taxon>Comamonadaceae</taxon>
        <taxon>Curvibacter</taxon>
    </lineage>
</organism>
<dbReference type="InterPro" id="IPR029062">
    <property type="entry name" value="Class_I_gatase-like"/>
</dbReference>
<dbReference type="CDD" id="cd01741">
    <property type="entry name" value="GATase1_1"/>
    <property type="match status" value="1"/>
</dbReference>
<dbReference type="SUPFAM" id="SSF52317">
    <property type="entry name" value="Class I glutamine amidotransferase-like"/>
    <property type="match status" value="1"/>
</dbReference>
<name>C9YCJ5_CURXX</name>
<proteinExistence type="predicted"/>
<dbReference type="GO" id="GO:0016874">
    <property type="term" value="F:ligase activity"/>
    <property type="evidence" value="ECO:0007669"/>
    <property type="project" value="UniProtKB-KW"/>
</dbReference>
<dbReference type="PROSITE" id="PS51273">
    <property type="entry name" value="GATASE_TYPE_1"/>
    <property type="match status" value="1"/>
</dbReference>
<protein>
    <recommendedName>
        <fullName evidence="1">Glutamine amidotransferase domain-containing protein</fullName>
    </recommendedName>
</protein>
<dbReference type="PANTHER" id="PTHR42695">
    <property type="entry name" value="GLUTAMINE AMIDOTRANSFERASE YLR126C-RELATED"/>
    <property type="match status" value="1"/>
</dbReference>
<dbReference type="InterPro" id="IPR017926">
    <property type="entry name" value="GATASE"/>
</dbReference>
<feature type="domain" description="Glutamine amidotransferase" evidence="1">
    <location>
        <begin position="26"/>
        <end position="195"/>
    </location>
</feature>
<dbReference type="Gene3D" id="3.40.50.880">
    <property type="match status" value="1"/>
</dbReference>